<evidence type="ECO:0000313" key="11">
    <source>
        <dbReference type="Proteomes" id="UP000722485"/>
    </source>
</evidence>
<feature type="transmembrane region" description="Helical" evidence="8">
    <location>
        <begin position="420"/>
        <end position="441"/>
    </location>
</feature>
<keyword evidence="6 8" id="KW-0472">Membrane</keyword>
<evidence type="ECO:0000256" key="6">
    <source>
        <dbReference type="ARBA" id="ARBA00023136"/>
    </source>
</evidence>
<dbReference type="InterPro" id="IPR020846">
    <property type="entry name" value="MFS_dom"/>
</dbReference>
<name>A0A9P5H0T0_9HYPO</name>
<sequence length="542" mass="59714">MSNPVDSKSPGGVPEVAGHDIQFEHAHDHDLDEKAHVADYKADAIEAENTEHNMGVLQAVRAYPMATFWAFTMSCTIIMESYCVFLMGNFIALPAFAEEYGIFNESTDKWVIETKWQSALQMGGPLGAIIGVCLAGPLTSRIGYRWATISGLMFLNAFIFVFYFANSLPVMLASQLLEGVPWGIFIANAPAYCSEIVPIKLRAPATQMLQMFWAIGAIIVGGITYHYNERMDPAAYRIPIALQWMFPTPLAILIFLAPESPWWLVRKGRLEEAAHSVGRLGRKSVIENAHESVAMMRRTIDLEKSEKEPNHLELFKGTDLYRTLIVCGVYAAQNLTGNLIANQAVYFFEQAGMSTNTAFALGLITSALQTVFVMLSWILTTYLGRRTIYVWGSGFNVVLLVALGIAASCGKSNAASLAQASLGLIVSVLFTLGPAPASWVIIGETSAIRLRPLTTGIGRGCYYVVNIPCIFLASYMLNPTGGNLGGKCGYVWGGTGFVCLVLAYFYLPEMKGLSYREIDILFKRRVPARQWKKTIINVHDDE</sequence>
<keyword evidence="5 8" id="KW-1133">Transmembrane helix</keyword>
<comment type="caution">
    <text evidence="10">The sequence shown here is derived from an EMBL/GenBank/DDBJ whole genome shotgun (WGS) entry which is preliminary data.</text>
</comment>
<feature type="transmembrane region" description="Helical" evidence="8">
    <location>
        <begin position="489"/>
        <end position="507"/>
    </location>
</feature>
<proteinExistence type="inferred from homology"/>
<dbReference type="Pfam" id="PF00083">
    <property type="entry name" value="Sugar_tr"/>
    <property type="match status" value="1"/>
</dbReference>
<evidence type="ECO:0000256" key="3">
    <source>
        <dbReference type="ARBA" id="ARBA00022448"/>
    </source>
</evidence>
<dbReference type="PANTHER" id="PTHR48022">
    <property type="entry name" value="PLASTIDIC GLUCOSE TRANSPORTER 4"/>
    <property type="match status" value="1"/>
</dbReference>
<evidence type="ECO:0000256" key="5">
    <source>
        <dbReference type="ARBA" id="ARBA00022989"/>
    </source>
</evidence>
<accession>A0A9P5H0T0</accession>
<dbReference type="GO" id="GO:0005351">
    <property type="term" value="F:carbohydrate:proton symporter activity"/>
    <property type="evidence" value="ECO:0007669"/>
    <property type="project" value="TreeGrafter"/>
</dbReference>
<dbReference type="InterPro" id="IPR036259">
    <property type="entry name" value="MFS_trans_sf"/>
</dbReference>
<dbReference type="InterPro" id="IPR050360">
    <property type="entry name" value="MFS_Sugar_Transporters"/>
</dbReference>
<keyword evidence="4 8" id="KW-0812">Transmembrane</keyword>
<dbReference type="InterPro" id="IPR005829">
    <property type="entry name" value="Sugar_transporter_CS"/>
</dbReference>
<evidence type="ECO:0000256" key="4">
    <source>
        <dbReference type="ARBA" id="ARBA00022692"/>
    </source>
</evidence>
<reference evidence="10" key="1">
    <citation type="submission" date="2020-03" db="EMBL/GenBank/DDBJ databases">
        <title>Draft Genome Sequence of Cylindrodendrum hubeiense.</title>
        <authorList>
            <person name="Buettner E."/>
            <person name="Kellner H."/>
        </authorList>
    </citation>
    <scope>NUCLEOTIDE SEQUENCE</scope>
    <source>
        <strain evidence="10">IHI 201604</strain>
    </source>
</reference>
<feature type="transmembrane region" description="Helical" evidence="8">
    <location>
        <begin position="358"/>
        <end position="379"/>
    </location>
</feature>
<dbReference type="Proteomes" id="UP000722485">
    <property type="component" value="Unassembled WGS sequence"/>
</dbReference>
<dbReference type="PROSITE" id="PS50850">
    <property type="entry name" value="MFS"/>
    <property type="match status" value="1"/>
</dbReference>
<dbReference type="FunFam" id="1.20.1250.20:FF:000078">
    <property type="entry name" value="MFS maltose transporter, putative"/>
    <property type="match status" value="1"/>
</dbReference>
<feature type="transmembrane region" description="Helical" evidence="8">
    <location>
        <begin position="116"/>
        <end position="134"/>
    </location>
</feature>
<comment type="similarity">
    <text evidence="2 7">Belongs to the major facilitator superfamily. Sugar transporter (TC 2.A.1.1) family.</text>
</comment>
<feature type="transmembrane region" description="Helical" evidence="8">
    <location>
        <begin position="388"/>
        <end position="408"/>
    </location>
</feature>
<feature type="transmembrane region" description="Helical" evidence="8">
    <location>
        <begin position="146"/>
        <end position="165"/>
    </location>
</feature>
<evidence type="ECO:0000256" key="8">
    <source>
        <dbReference type="SAM" id="Phobius"/>
    </source>
</evidence>
<keyword evidence="3 7" id="KW-0813">Transport</keyword>
<evidence type="ECO:0000259" key="9">
    <source>
        <dbReference type="PROSITE" id="PS50850"/>
    </source>
</evidence>
<dbReference type="PANTHER" id="PTHR48022:SF57">
    <property type="entry name" value="MALTOSE TRANSPORTER, PUTATIVE (AFU_ORTHOLOGUE AFUA_4G00150)-RELATED"/>
    <property type="match status" value="1"/>
</dbReference>
<feature type="transmembrane region" description="Helical" evidence="8">
    <location>
        <begin position="68"/>
        <end position="96"/>
    </location>
</feature>
<dbReference type="InterPro" id="IPR005828">
    <property type="entry name" value="MFS_sugar_transport-like"/>
</dbReference>
<dbReference type="InterPro" id="IPR003663">
    <property type="entry name" value="Sugar/inositol_transpt"/>
</dbReference>
<evidence type="ECO:0000256" key="2">
    <source>
        <dbReference type="ARBA" id="ARBA00010992"/>
    </source>
</evidence>
<gene>
    <name evidence="10" type="ORF">G7Z17_g8686</name>
</gene>
<feature type="domain" description="Major facilitator superfamily (MFS) profile" evidence="9">
    <location>
        <begin position="69"/>
        <end position="511"/>
    </location>
</feature>
<organism evidence="10 11">
    <name type="scientific">Cylindrodendrum hubeiense</name>
    <dbReference type="NCBI Taxonomy" id="595255"/>
    <lineage>
        <taxon>Eukaryota</taxon>
        <taxon>Fungi</taxon>
        <taxon>Dikarya</taxon>
        <taxon>Ascomycota</taxon>
        <taxon>Pezizomycotina</taxon>
        <taxon>Sordariomycetes</taxon>
        <taxon>Hypocreomycetidae</taxon>
        <taxon>Hypocreales</taxon>
        <taxon>Nectriaceae</taxon>
        <taxon>Cylindrodendrum</taxon>
    </lineage>
</organism>
<dbReference type="Gene3D" id="1.20.1250.20">
    <property type="entry name" value="MFS general substrate transporter like domains"/>
    <property type="match status" value="1"/>
</dbReference>
<dbReference type="PROSITE" id="PS00217">
    <property type="entry name" value="SUGAR_TRANSPORT_2"/>
    <property type="match status" value="1"/>
</dbReference>
<feature type="transmembrane region" description="Helical" evidence="8">
    <location>
        <begin position="211"/>
        <end position="228"/>
    </location>
</feature>
<dbReference type="GO" id="GO:0016020">
    <property type="term" value="C:membrane"/>
    <property type="evidence" value="ECO:0007669"/>
    <property type="project" value="UniProtKB-SubCell"/>
</dbReference>
<feature type="transmembrane region" description="Helical" evidence="8">
    <location>
        <begin position="240"/>
        <end position="257"/>
    </location>
</feature>
<dbReference type="AlphaFoldDB" id="A0A9P5H0T0"/>
<keyword evidence="11" id="KW-1185">Reference proteome</keyword>
<comment type="subcellular location">
    <subcellularLocation>
        <location evidence="1">Membrane</location>
        <topology evidence="1">Multi-pass membrane protein</topology>
    </subcellularLocation>
</comment>
<evidence type="ECO:0000256" key="1">
    <source>
        <dbReference type="ARBA" id="ARBA00004141"/>
    </source>
</evidence>
<dbReference type="OrthoDB" id="6612291at2759"/>
<dbReference type="NCBIfam" id="TIGR00879">
    <property type="entry name" value="SP"/>
    <property type="match status" value="1"/>
</dbReference>
<evidence type="ECO:0000313" key="10">
    <source>
        <dbReference type="EMBL" id="KAF7546071.1"/>
    </source>
</evidence>
<dbReference type="EMBL" id="JAANBB010000227">
    <property type="protein sequence ID" value="KAF7546071.1"/>
    <property type="molecule type" value="Genomic_DNA"/>
</dbReference>
<evidence type="ECO:0000256" key="7">
    <source>
        <dbReference type="RuleBase" id="RU003346"/>
    </source>
</evidence>
<feature type="transmembrane region" description="Helical" evidence="8">
    <location>
        <begin position="461"/>
        <end position="477"/>
    </location>
</feature>
<dbReference type="SUPFAM" id="SSF103473">
    <property type="entry name" value="MFS general substrate transporter"/>
    <property type="match status" value="1"/>
</dbReference>
<protein>
    <recommendedName>
        <fullName evidence="9">Major facilitator superfamily (MFS) profile domain-containing protein</fullName>
    </recommendedName>
</protein>